<dbReference type="KEGG" id="fsy:FsymDg_0873"/>
<dbReference type="InterPro" id="IPR048708">
    <property type="entry name" value="VapB45-like_HTH"/>
</dbReference>
<dbReference type="AlphaFoldDB" id="F8AWH8"/>
<gene>
    <name evidence="2" type="ordered locus">FsymDg_0873</name>
</gene>
<dbReference type="Pfam" id="PF04255">
    <property type="entry name" value="DUF433"/>
    <property type="match status" value="1"/>
</dbReference>
<dbReference type="EMBL" id="CP002801">
    <property type="protein sequence ID" value="AEH08383.1"/>
    <property type="molecule type" value="Genomic_DNA"/>
</dbReference>
<name>F8AWH8_9ACTN</name>
<sequence length="230" mass="25247">MPRLADGGARTDPRFGAGLLSVQDAARCLALPPRTFRRWAVSHDGQPLIHVLPAERPQARVPFIALAEAHVLTALRQAGLRIAKARPALKALQREFGRDYVLAARELATDGIDLLWDFSRNIPGDGEPLMVAGTNQLVFREIVAGYLKYLTWADDGYPRMLRLAAFEPADVVVDIDRAFGQPIFAETRVRVSDVAAMVNAGENPHEVALEYEVTDDDVWAATRVLLGKAA</sequence>
<dbReference type="InterPro" id="IPR007367">
    <property type="entry name" value="DUF433"/>
</dbReference>
<dbReference type="InterPro" id="IPR036388">
    <property type="entry name" value="WH-like_DNA-bd_sf"/>
</dbReference>
<dbReference type="STRING" id="656024.FsymDg_0873"/>
<evidence type="ECO:0000259" key="1">
    <source>
        <dbReference type="Pfam" id="PF21321"/>
    </source>
</evidence>
<dbReference type="Proteomes" id="UP000001549">
    <property type="component" value="Chromosome"/>
</dbReference>
<organism evidence="2 3">
    <name type="scientific">Candidatus Protofrankia datiscae</name>
    <dbReference type="NCBI Taxonomy" id="2716812"/>
    <lineage>
        <taxon>Bacteria</taxon>
        <taxon>Bacillati</taxon>
        <taxon>Actinomycetota</taxon>
        <taxon>Actinomycetes</taxon>
        <taxon>Frankiales</taxon>
        <taxon>Frankiaceae</taxon>
        <taxon>Protofrankia</taxon>
    </lineage>
</organism>
<dbReference type="Pfam" id="PF21321">
    <property type="entry name" value="HTH_66"/>
    <property type="match status" value="1"/>
</dbReference>
<evidence type="ECO:0000313" key="2">
    <source>
        <dbReference type="EMBL" id="AEH08383.1"/>
    </source>
</evidence>
<accession>F8AWH8</accession>
<proteinExistence type="predicted"/>
<protein>
    <recommendedName>
        <fullName evidence="1">Putative antitoxin VapB45-like DNA-binding HTH domain-containing protein</fullName>
    </recommendedName>
</protein>
<reference evidence="2 3" key="1">
    <citation type="submission" date="2011-05" db="EMBL/GenBank/DDBJ databases">
        <title>Complete sequence of chromosome of Frankia symbiont of Datisca glomerata.</title>
        <authorList>
            <consortium name="US DOE Joint Genome Institute"/>
            <person name="Lucas S."/>
            <person name="Han J."/>
            <person name="Lapidus A."/>
            <person name="Cheng J.-F."/>
            <person name="Goodwin L."/>
            <person name="Pitluck S."/>
            <person name="Peters L."/>
            <person name="Mikhailova N."/>
            <person name="Chertkov O."/>
            <person name="Teshima H."/>
            <person name="Han C."/>
            <person name="Tapia R."/>
            <person name="Land M."/>
            <person name="Hauser L."/>
            <person name="Kyrpides N."/>
            <person name="Ivanova N."/>
            <person name="Pagani I."/>
            <person name="Berry A."/>
            <person name="Pawlowski K."/>
            <person name="Persson T."/>
            <person name="Vanden Heuvel B."/>
            <person name="Benson D."/>
            <person name="Woyke T."/>
        </authorList>
    </citation>
    <scope>NUCLEOTIDE SEQUENCE [LARGE SCALE GENOMIC DNA]</scope>
    <source>
        <strain evidence="3">4085684</strain>
    </source>
</reference>
<dbReference type="HOGENOM" id="CLU_092327_0_0_11"/>
<dbReference type="InterPro" id="IPR009057">
    <property type="entry name" value="Homeodomain-like_sf"/>
</dbReference>
<keyword evidence="3" id="KW-1185">Reference proteome</keyword>
<dbReference type="eggNOG" id="COG2442">
    <property type="taxonomic scope" value="Bacteria"/>
</dbReference>
<dbReference type="SUPFAM" id="SSF46689">
    <property type="entry name" value="Homeodomain-like"/>
    <property type="match status" value="1"/>
</dbReference>
<feature type="domain" description="Putative antitoxin VapB45-like DNA-binding HTH" evidence="1">
    <location>
        <begin position="19"/>
        <end position="89"/>
    </location>
</feature>
<dbReference type="RefSeq" id="WP_013872361.1">
    <property type="nucleotide sequence ID" value="NC_015656.1"/>
</dbReference>
<evidence type="ECO:0000313" key="3">
    <source>
        <dbReference type="Proteomes" id="UP000001549"/>
    </source>
</evidence>
<dbReference type="Gene3D" id="1.10.10.10">
    <property type="entry name" value="Winged helix-like DNA-binding domain superfamily/Winged helix DNA-binding domain"/>
    <property type="match status" value="1"/>
</dbReference>